<reference evidence="1" key="2">
    <citation type="submission" date="2020-09" db="EMBL/GenBank/DDBJ databases">
        <authorList>
            <person name="Sun Q."/>
            <person name="Kim S."/>
        </authorList>
    </citation>
    <scope>NUCLEOTIDE SEQUENCE</scope>
    <source>
        <strain evidence="1">KCTC 42651</strain>
    </source>
</reference>
<protein>
    <recommendedName>
        <fullName evidence="3">VWFA domain-containing protein</fullName>
    </recommendedName>
</protein>
<dbReference type="InterPro" id="IPR036465">
    <property type="entry name" value="vWFA_dom_sf"/>
</dbReference>
<dbReference type="EMBL" id="BMZS01000016">
    <property type="protein sequence ID" value="GHD63179.1"/>
    <property type="molecule type" value="Genomic_DNA"/>
</dbReference>
<proteinExistence type="predicted"/>
<sequence length="236" mass="24856">MAWGLGISPLRAETVDLELVFAADGSGSIDDEELRLQRDGYAAALSDPKVLGAIASGVHGRIAVAYIEWGGPASQHTIVDWTVVANADDAAAFGRALRSAPRAAWGYNSISEAIAYSADLIHGNDIDSDRKVIDVSGDGPQIGGRPLDLVRDSVVAGGVTINALVVANRGGHSGPMGEPLDEHYRNDVIGGLGAFVVVADDERGFTRTLLGKMIREIVDRSPTGAPGRRFAERTDR</sequence>
<gene>
    <name evidence="1" type="ORF">GCM10017083_53010</name>
</gene>
<comment type="caution">
    <text evidence="1">The sequence shown here is derived from an EMBL/GenBank/DDBJ whole genome shotgun (WGS) entry which is preliminary data.</text>
</comment>
<dbReference type="Proteomes" id="UP000630353">
    <property type="component" value="Unassembled WGS sequence"/>
</dbReference>
<reference evidence="1" key="1">
    <citation type="journal article" date="2014" name="Int. J. Syst. Evol. Microbiol.">
        <title>Complete genome sequence of Corynebacterium casei LMG S-19264T (=DSM 44701T), isolated from a smear-ripened cheese.</title>
        <authorList>
            <consortium name="US DOE Joint Genome Institute (JGI-PGF)"/>
            <person name="Walter F."/>
            <person name="Albersmeier A."/>
            <person name="Kalinowski J."/>
            <person name="Ruckert C."/>
        </authorList>
    </citation>
    <scope>NUCLEOTIDE SEQUENCE</scope>
    <source>
        <strain evidence="1">KCTC 42651</strain>
    </source>
</reference>
<keyword evidence="2" id="KW-1185">Reference proteome</keyword>
<evidence type="ECO:0008006" key="3">
    <source>
        <dbReference type="Google" id="ProtNLM"/>
    </source>
</evidence>
<evidence type="ECO:0000313" key="2">
    <source>
        <dbReference type="Proteomes" id="UP000630353"/>
    </source>
</evidence>
<dbReference type="RefSeq" id="WP_229837526.1">
    <property type="nucleotide sequence ID" value="NZ_BMZS01000016.1"/>
</dbReference>
<accession>A0A918XXN6</accession>
<evidence type="ECO:0000313" key="1">
    <source>
        <dbReference type="EMBL" id="GHD63179.1"/>
    </source>
</evidence>
<dbReference type="AlphaFoldDB" id="A0A918XXN6"/>
<name>A0A918XXN6_9PROT</name>
<dbReference type="SUPFAM" id="SSF53300">
    <property type="entry name" value="vWA-like"/>
    <property type="match status" value="1"/>
</dbReference>
<dbReference type="Pfam" id="PF06707">
    <property type="entry name" value="DUF1194"/>
    <property type="match status" value="1"/>
</dbReference>
<dbReference type="InterPro" id="IPR010607">
    <property type="entry name" value="DUF1194"/>
</dbReference>
<organism evidence="1 2">
    <name type="scientific">Thalassobaculum fulvum</name>
    <dbReference type="NCBI Taxonomy" id="1633335"/>
    <lineage>
        <taxon>Bacteria</taxon>
        <taxon>Pseudomonadati</taxon>
        <taxon>Pseudomonadota</taxon>
        <taxon>Alphaproteobacteria</taxon>
        <taxon>Rhodospirillales</taxon>
        <taxon>Thalassobaculaceae</taxon>
        <taxon>Thalassobaculum</taxon>
    </lineage>
</organism>